<organism evidence="1 2">
    <name type="scientific">Klebsiella pneumoniae IS43</name>
    <dbReference type="NCBI Taxonomy" id="1432552"/>
    <lineage>
        <taxon>Bacteria</taxon>
        <taxon>Pseudomonadati</taxon>
        <taxon>Pseudomonadota</taxon>
        <taxon>Gammaproteobacteria</taxon>
        <taxon>Enterobacterales</taxon>
        <taxon>Enterobacteriaceae</taxon>
        <taxon>Klebsiella/Raoultella group</taxon>
        <taxon>Klebsiella</taxon>
        <taxon>Klebsiella pneumoniae complex</taxon>
    </lineage>
</organism>
<evidence type="ECO:0000313" key="1">
    <source>
        <dbReference type="EMBL" id="CDL12629.1"/>
    </source>
</evidence>
<name>W1DWY2_KLEPN</name>
<dbReference type="Proteomes" id="UP000019183">
    <property type="component" value="Unassembled WGS sequence"/>
</dbReference>
<dbReference type="AlphaFoldDB" id="W1DWY2"/>
<accession>W1DWY2</accession>
<dbReference type="EMBL" id="CBWK010000816">
    <property type="protein sequence ID" value="CDL12629.1"/>
    <property type="molecule type" value="Genomic_DNA"/>
</dbReference>
<sequence>MNIAFKYRQTVQVRANAAHQHMVAVEHQMLRGDGSSQQFVTVTHVLGGVFGGDMFKNHFQAGQALAQGLHHRLNKARFAIENINLGVSDFAVNEQRHPQLFHPLQHWHNGVGAGDAVAGVSSGIGRVELGGGEHPFVKAAFQLRWVERVCQIAGHQRGKIMPGRHGVHNALAVSDSRRDGGDRRHQIRHHDRPAIKLTGIRHDGFQHIVIAQMDMPVVWAADFQYLGLCCHGRLRLIGSVIRAVFAGH</sequence>
<comment type="caution">
    <text evidence="1">The sequence shown here is derived from an EMBL/GenBank/DDBJ whole genome shotgun (WGS) entry which is preliminary data.</text>
</comment>
<protein>
    <submittedName>
        <fullName evidence="1">Gll1766 protein</fullName>
    </submittedName>
</protein>
<keyword evidence="2" id="KW-1185">Reference proteome</keyword>
<reference evidence="1" key="1">
    <citation type="submission" date="2013-10" db="EMBL/GenBank/DDBJ databases">
        <title>Antibiotic resistance diversity of beta-lactamase producers in the General Hospital Vienna.</title>
        <authorList>
            <person name="Barisic I."/>
            <person name="Mitteregger D."/>
            <person name="Hirschl A.M."/>
            <person name="Noehammer C."/>
            <person name="Wiesinger-Mayr H."/>
        </authorList>
    </citation>
    <scope>NUCLEOTIDE SEQUENCE [LARGE SCALE GENOMIC DNA]</scope>
    <source>
        <strain evidence="1">IS43</strain>
    </source>
</reference>
<evidence type="ECO:0000313" key="2">
    <source>
        <dbReference type="Proteomes" id="UP000019183"/>
    </source>
</evidence>
<proteinExistence type="predicted"/>